<proteinExistence type="predicted"/>
<dbReference type="EMBL" id="CAJMXA010001601">
    <property type="protein sequence ID" value="CAE6466187.1"/>
    <property type="molecule type" value="Genomic_DNA"/>
</dbReference>
<organism evidence="1 2">
    <name type="scientific">Rhizoctonia solani</name>
    <dbReference type="NCBI Taxonomy" id="456999"/>
    <lineage>
        <taxon>Eukaryota</taxon>
        <taxon>Fungi</taxon>
        <taxon>Dikarya</taxon>
        <taxon>Basidiomycota</taxon>
        <taxon>Agaricomycotina</taxon>
        <taxon>Agaricomycetes</taxon>
        <taxon>Cantharellales</taxon>
        <taxon>Ceratobasidiaceae</taxon>
        <taxon>Rhizoctonia</taxon>
    </lineage>
</organism>
<sequence>MRLNRSSLKPTPSRPKVLITLSGLPKLEYLCVVGLETDRAVYCDNLQTPIPTFPALKHLELNRLTWDTIFNLCNDKFLIGRLHSLIISYPHDSEIDYPNLNLAEDRTIGSSDIIPLLAANNSSITTLALRFPGDRQVPPEVLKSCERLPLVNFELGWSVGRSCGFNALGSTLSRLPLLEDLKLNMVQRPFDLKQLRTIVESLPRLRRIRIPVKWESITQLTTADFTPCRPQSHNTLYLKSDFYLPKSQQEGAEQLARYLSLLRPASAVVCESFQAYFYHRHANPPYIDEQPKDMINIELSRLRSSMEMNMEFRDPRWPR</sequence>
<dbReference type="SUPFAM" id="SSF52047">
    <property type="entry name" value="RNI-like"/>
    <property type="match status" value="1"/>
</dbReference>
<dbReference type="AlphaFoldDB" id="A0A8H3BTA2"/>
<gene>
    <name evidence="1" type="ORF">RDB_LOCUS69218</name>
</gene>
<dbReference type="Gene3D" id="3.80.10.10">
    <property type="entry name" value="Ribonuclease Inhibitor"/>
    <property type="match status" value="1"/>
</dbReference>
<evidence type="ECO:0000313" key="1">
    <source>
        <dbReference type="EMBL" id="CAE6466187.1"/>
    </source>
</evidence>
<evidence type="ECO:0000313" key="2">
    <source>
        <dbReference type="Proteomes" id="UP000663853"/>
    </source>
</evidence>
<name>A0A8H3BTA2_9AGAM</name>
<accession>A0A8H3BTA2</accession>
<dbReference type="Proteomes" id="UP000663853">
    <property type="component" value="Unassembled WGS sequence"/>
</dbReference>
<reference evidence="1" key="1">
    <citation type="submission" date="2021-01" db="EMBL/GenBank/DDBJ databases">
        <authorList>
            <person name="Kaushik A."/>
        </authorList>
    </citation>
    <scope>NUCLEOTIDE SEQUENCE</scope>
    <source>
        <strain evidence="1">AG6-10EEA</strain>
    </source>
</reference>
<comment type="caution">
    <text evidence="1">The sequence shown here is derived from an EMBL/GenBank/DDBJ whole genome shotgun (WGS) entry which is preliminary data.</text>
</comment>
<dbReference type="InterPro" id="IPR032675">
    <property type="entry name" value="LRR_dom_sf"/>
</dbReference>
<protein>
    <submittedName>
        <fullName evidence="1">Uncharacterized protein</fullName>
    </submittedName>
</protein>